<feature type="transmembrane region" description="Helical" evidence="5">
    <location>
        <begin position="177"/>
        <end position="200"/>
    </location>
</feature>
<feature type="transmembrane region" description="Helical" evidence="5">
    <location>
        <begin position="58"/>
        <end position="77"/>
    </location>
</feature>
<dbReference type="AlphaFoldDB" id="E8M6J4"/>
<evidence type="ECO:0000256" key="4">
    <source>
        <dbReference type="SAM" id="MobiDB-lite"/>
    </source>
</evidence>
<comment type="caution">
    <text evidence="7">The sequence shown here is derived from an EMBL/GenBank/DDBJ whole genome shotgun (WGS) entry which is preliminary data.</text>
</comment>
<evidence type="ECO:0000313" key="7">
    <source>
        <dbReference type="EMBL" id="EGA70312.1"/>
    </source>
</evidence>
<sequence>MLAIPVPFVVSLLFGLVAVSLYLRHDQQVKSACQFLLLCALTTFVVGLRWSFELSLLKILQPVLAASIPVAAWHTFAQTAQSRHSRWHFAVPLLILICIFSQSWLVAPLDFILTIIYLAYGVALLRVAAKDSLLINVSLGNWESVNHAQKLAGWMLLFSAFIDGAISLDFAVNQGQFAAYILTIGHLVLLPVLSLAVVVADIHTTPTNNHDEQQPKQQSERNQPTTDISPMLSRQQAQDIVDALDENMRSKASYLDPELTLSKLSRKLGYPAKQISMAVNQIHQRNISKLINEYRIEHAQQALCTSQDTITQIFLNCGFQTKSNFNREFTRVSGMTPSQYRKKHRHSSAQ</sequence>
<dbReference type="GO" id="GO:0043565">
    <property type="term" value="F:sequence-specific DNA binding"/>
    <property type="evidence" value="ECO:0007669"/>
    <property type="project" value="InterPro"/>
</dbReference>
<feature type="transmembrane region" description="Helical" evidence="5">
    <location>
        <begin position="6"/>
        <end position="23"/>
    </location>
</feature>
<dbReference type="RefSeq" id="WP_008076714.1">
    <property type="nucleotide sequence ID" value="NZ_AEVT01000059.1"/>
</dbReference>
<dbReference type="InterPro" id="IPR020449">
    <property type="entry name" value="Tscrpt_reg_AraC-type_HTH"/>
</dbReference>
<dbReference type="PANTHER" id="PTHR43280">
    <property type="entry name" value="ARAC-FAMILY TRANSCRIPTIONAL REGULATOR"/>
    <property type="match status" value="1"/>
</dbReference>
<dbReference type="OrthoDB" id="345413at2"/>
<reference evidence="7 8" key="1">
    <citation type="journal article" date="2012" name="Int. J. Syst. Evol. Microbiol.">
        <title>Vibrio caribbeanicus sp. nov., isolated from the marine sponge Scleritoderma cyanea.</title>
        <authorList>
            <person name="Hoffmann M."/>
            <person name="Monday S.R."/>
            <person name="Allard M.W."/>
            <person name="Strain E.A."/>
            <person name="Whittaker P."/>
            <person name="Naum M."/>
            <person name="McCarthy P.J."/>
            <person name="Lopez J.V."/>
            <person name="Fischer M."/>
            <person name="Brown E.W."/>
        </authorList>
    </citation>
    <scope>NUCLEOTIDE SEQUENCE [LARGE SCALE GENOMIC DNA]</scope>
    <source>
        <strain evidence="8">DSMZ 21326</strain>
    </source>
</reference>
<dbReference type="Proteomes" id="UP000006228">
    <property type="component" value="Unassembled WGS sequence"/>
</dbReference>
<feature type="domain" description="HTH araC/xylS-type" evidence="6">
    <location>
        <begin position="238"/>
        <end position="343"/>
    </location>
</feature>
<dbReference type="InterPro" id="IPR018060">
    <property type="entry name" value="HTH_AraC"/>
</dbReference>
<dbReference type="eggNOG" id="COG2207">
    <property type="taxonomic scope" value="Bacteria"/>
</dbReference>
<keyword evidence="5" id="KW-0472">Membrane</keyword>
<dbReference type="SUPFAM" id="SSF46689">
    <property type="entry name" value="Homeodomain-like"/>
    <property type="match status" value="1"/>
</dbReference>
<dbReference type="GO" id="GO:0003700">
    <property type="term" value="F:DNA-binding transcription factor activity"/>
    <property type="evidence" value="ECO:0007669"/>
    <property type="project" value="InterPro"/>
</dbReference>
<feature type="transmembrane region" description="Helical" evidence="5">
    <location>
        <begin position="35"/>
        <end position="52"/>
    </location>
</feature>
<dbReference type="InterPro" id="IPR009057">
    <property type="entry name" value="Homeodomain-like_sf"/>
</dbReference>
<dbReference type="EMBL" id="AEVT01000059">
    <property type="protein sequence ID" value="EGA70312.1"/>
    <property type="molecule type" value="Genomic_DNA"/>
</dbReference>
<accession>E8M6J4</accession>
<dbReference type="PRINTS" id="PR00032">
    <property type="entry name" value="HTHARAC"/>
</dbReference>
<dbReference type="Pfam" id="PF12833">
    <property type="entry name" value="HTH_18"/>
    <property type="match status" value="1"/>
</dbReference>
<dbReference type="PROSITE" id="PS01124">
    <property type="entry name" value="HTH_ARAC_FAMILY_2"/>
    <property type="match status" value="1"/>
</dbReference>
<feature type="transmembrane region" description="Helical" evidence="5">
    <location>
        <begin position="150"/>
        <end position="171"/>
    </location>
</feature>
<keyword evidence="3" id="KW-0804">Transcription</keyword>
<feature type="region of interest" description="Disordered" evidence="4">
    <location>
        <begin position="206"/>
        <end position="232"/>
    </location>
</feature>
<feature type="transmembrane region" description="Helical" evidence="5">
    <location>
        <begin position="111"/>
        <end position="129"/>
    </location>
</feature>
<keyword evidence="1" id="KW-0805">Transcription regulation</keyword>
<evidence type="ECO:0000256" key="2">
    <source>
        <dbReference type="ARBA" id="ARBA00023125"/>
    </source>
</evidence>
<dbReference type="GeneID" id="95569217"/>
<evidence type="ECO:0000259" key="6">
    <source>
        <dbReference type="PROSITE" id="PS01124"/>
    </source>
</evidence>
<evidence type="ECO:0000256" key="3">
    <source>
        <dbReference type="ARBA" id="ARBA00023163"/>
    </source>
</evidence>
<feature type="compositionally biased region" description="Polar residues" evidence="4">
    <location>
        <begin position="215"/>
        <end position="232"/>
    </location>
</feature>
<proteinExistence type="predicted"/>
<dbReference type="PANTHER" id="PTHR43280:SF29">
    <property type="entry name" value="ARAC-FAMILY TRANSCRIPTIONAL REGULATOR"/>
    <property type="match status" value="1"/>
</dbReference>
<gene>
    <name evidence="7" type="ORF">VISI1226_22120</name>
</gene>
<name>E8M6J4_PHOS4</name>
<evidence type="ECO:0000256" key="1">
    <source>
        <dbReference type="ARBA" id="ARBA00023015"/>
    </source>
</evidence>
<keyword evidence="5" id="KW-1133">Transmembrane helix</keyword>
<keyword evidence="5" id="KW-0812">Transmembrane</keyword>
<evidence type="ECO:0000313" key="8">
    <source>
        <dbReference type="Proteomes" id="UP000006228"/>
    </source>
</evidence>
<dbReference type="SMART" id="SM00342">
    <property type="entry name" value="HTH_ARAC"/>
    <property type="match status" value="1"/>
</dbReference>
<keyword evidence="2" id="KW-0238">DNA-binding</keyword>
<evidence type="ECO:0000256" key="5">
    <source>
        <dbReference type="SAM" id="Phobius"/>
    </source>
</evidence>
<dbReference type="Gene3D" id="1.10.10.60">
    <property type="entry name" value="Homeodomain-like"/>
    <property type="match status" value="1"/>
</dbReference>
<protein>
    <submittedName>
        <fullName evidence="7">AraC/XylS family transcriptional regulator</fullName>
    </submittedName>
</protein>
<organism evidence="7 8">
    <name type="scientific">Vibrio sinaloensis DSM 21326</name>
    <dbReference type="NCBI Taxonomy" id="945550"/>
    <lineage>
        <taxon>Bacteria</taxon>
        <taxon>Pseudomonadati</taxon>
        <taxon>Pseudomonadota</taxon>
        <taxon>Gammaproteobacteria</taxon>
        <taxon>Vibrionales</taxon>
        <taxon>Vibrionaceae</taxon>
        <taxon>Vibrio</taxon>
        <taxon>Vibrio oreintalis group</taxon>
    </lineage>
</organism>
<feature type="transmembrane region" description="Helical" evidence="5">
    <location>
        <begin position="89"/>
        <end position="105"/>
    </location>
</feature>